<dbReference type="Gene3D" id="2.60.120.560">
    <property type="entry name" value="Exo-inulinase, domain 1"/>
    <property type="match status" value="1"/>
</dbReference>
<keyword evidence="1" id="KW-0732">Signal</keyword>
<name>A0A917HIY7_9BACT</name>
<reference evidence="3" key="1">
    <citation type="journal article" date="2014" name="Int. J. Syst. Evol. Microbiol.">
        <title>Complete genome sequence of Corynebacterium casei LMG S-19264T (=DSM 44701T), isolated from a smear-ripened cheese.</title>
        <authorList>
            <consortium name="US DOE Joint Genome Institute (JGI-PGF)"/>
            <person name="Walter F."/>
            <person name="Albersmeier A."/>
            <person name="Kalinowski J."/>
            <person name="Ruckert C."/>
        </authorList>
    </citation>
    <scope>NUCLEOTIDE SEQUENCE</scope>
    <source>
        <strain evidence="3">CGMCC 1.12997</strain>
    </source>
</reference>
<feature type="domain" description="3-keto-alpha-glucoside-1,2-lyase/3-keto-2-hydroxy-glucal hydratase" evidence="2">
    <location>
        <begin position="38"/>
        <end position="249"/>
    </location>
</feature>
<dbReference type="InterPro" id="IPR010496">
    <property type="entry name" value="AL/BT2_dom"/>
</dbReference>
<comment type="caution">
    <text evidence="3">The sequence shown here is derived from an EMBL/GenBank/DDBJ whole genome shotgun (WGS) entry which is preliminary data.</text>
</comment>
<dbReference type="Pfam" id="PF06439">
    <property type="entry name" value="3keto-disac_hyd"/>
    <property type="match status" value="1"/>
</dbReference>
<accession>A0A917HIY7</accession>
<dbReference type="GO" id="GO:0016787">
    <property type="term" value="F:hydrolase activity"/>
    <property type="evidence" value="ECO:0007669"/>
    <property type="project" value="InterPro"/>
</dbReference>
<evidence type="ECO:0000313" key="4">
    <source>
        <dbReference type="Proteomes" id="UP000647241"/>
    </source>
</evidence>
<proteinExistence type="predicted"/>
<reference evidence="3" key="2">
    <citation type="submission" date="2020-09" db="EMBL/GenBank/DDBJ databases">
        <authorList>
            <person name="Sun Q."/>
            <person name="Zhou Y."/>
        </authorList>
    </citation>
    <scope>NUCLEOTIDE SEQUENCE</scope>
    <source>
        <strain evidence="3">CGMCC 1.12997</strain>
    </source>
</reference>
<dbReference type="Proteomes" id="UP000647241">
    <property type="component" value="Unassembled WGS sequence"/>
</dbReference>
<gene>
    <name evidence="3" type="ORF">GCM10011585_24370</name>
</gene>
<feature type="chain" id="PRO_5037112180" description="3-keto-alpha-glucoside-1,2-lyase/3-keto-2-hydroxy-glucal hydratase domain-containing protein" evidence="1">
    <location>
        <begin position="30"/>
        <end position="253"/>
    </location>
</feature>
<dbReference type="AlphaFoldDB" id="A0A917HIY7"/>
<keyword evidence="4" id="KW-1185">Reference proteome</keyword>
<feature type="signal peptide" evidence="1">
    <location>
        <begin position="1"/>
        <end position="29"/>
    </location>
</feature>
<evidence type="ECO:0000259" key="2">
    <source>
        <dbReference type="Pfam" id="PF06439"/>
    </source>
</evidence>
<protein>
    <recommendedName>
        <fullName evidence="2">3-keto-alpha-glucoside-1,2-lyase/3-keto-2-hydroxy-glucal hydratase domain-containing protein</fullName>
    </recommendedName>
</protein>
<evidence type="ECO:0000313" key="3">
    <source>
        <dbReference type="EMBL" id="GGG80140.1"/>
    </source>
</evidence>
<dbReference type="RefSeq" id="WP_188554501.1">
    <property type="nucleotide sequence ID" value="NZ_BMGT01000003.1"/>
</dbReference>
<sequence length="253" mass="27954">MHYGKRAGSALLKVLVLTLCVAALPLAMAQKIPPHKHAVVLFNGSNLKNFDTFIEGKGLNSDPDHVFQVENGVIHVSGKTMGYIITKKEYQNFYLRAEFKWGEGTFGSRAGQARDSGILYNVQGEQKVWPRSIEFQITEGGTGDFWMTDGAALTGKDGMRVTGPPGKAMKIDRFGKGPWQNVTGYRDPVGEVEKPHGEWNVLELVTQGNDVKQYVNGKLVNEGTDPSPTSGKILFQSEGAEVYFRNMKLYPLK</sequence>
<organism evidence="3 4">
    <name type="scientific">Edaphobacter dinghuensis</name>
    <dbReference type="NCBI Taxonomy" id="1560005"/>
    <lineage>
        <taxon>Bacteria</taxon>
        <taxon>Pseudomonadati</taxon>
        <taxon>Acidobacteriota</taxon>
        <taxon>Terriglobia</taxon>
        <taxon>Terriglobales</taxon>
        <taxon>Acidobacteriaceae</taxon>
        <taxon>Edaphobacter</taxon>
    </lineage>
</organism>
<dbReference type="EMBL" id="BMGT01000003">
    <property type="protein sequence ID" value="GGG80140.1"/>
    <property type="molecule type" value="Genomic_DNA"/>
</dbReference>
<evidence type="ECO:0000256" key="1">
    <source>
        <dbReference type="SAM" id="SignalP"/>
    </source>
</evidence>